<keyword evidence="3" id="KW-1185">Reference proteome</keyword>
<feature type="coiled-coil region" evidence="1">
    <location>
        <begin position="109"/>
        <end position="176"/>
    </location>
</feature>
<keyword evidence="1" id="KW-0175">Coiled coil</keyword>
<organism evidence="2 3">
    <name type="scientific">Paraphoma chrysanthemicola</name>
    <dbReference type="NCBI Taxonomy" id="798071"/>
    <lineage>
        <taxon>Eukaryota</taxon>
        <taxon>Fungi</taxon>
        <taxon>Dikarya</taxon>
        <taxon>Ascomycota</taxon>
        <taxon>Pezizomycotina</taxon>
        <taxon>Dothideomycetes</taxon>
        <taxon>Pleosporomycetidae</taxon>
        <taxon>Pleosporales</taxon>
        <taxon>Pleosporineae</taxon>
        <taxon>Phaeosphaeriaceae</taxon>
        <taxon>Paraphoma</taxon>
    </lineage>
</organism>
<dbReference type="EMBL" id="JAGMVJ010000005">
    <property type="protein sequence ID" value="KAH7090315.1"/>
    <property type="molecule type" value="Genomic_DNA"/>
</dbReference>
<evidence type="ECO:0000313" key="2">
    <source>
        <dbReference type="EMBL" id="KAH7090315.1"/>
    </source>
</evidence>
<name>A0A8K0W1S0_9PLEO</name>
<dbReference type="Gene3D" id="3.40.50.300">
    <property type="entry name" value="P-loop containing nucleotide triphosphate hydrolases"/>
    <property type="match status" value="1"/>
</dbReference>
<dbReference type="AlphaFoldDB" id="A0A8K0W1S0"/>
<proteinExistence type="predicted"/>
<evidence type="ECO:0000313" key="3">
    <source>
        <dbReference type="Proteomes" id="UP000813461"/>
    </source>
</evidence>
<comment type="caution">
    <text evidence="2">The sequence shown here is derived from an EMBL/GenBank/DDBJ whole genome shotgun (WGS) entry which is preliminary data.</text>
</comment>
<dbReference type="InterPro" id="IPR027417">
    <property type="entry name" value="P-loop_NTPase"/>
</dbReference>
<dbReference type="OrthoDB" id="8954335at2759"/>
<dbReference type="Proteomes" id="UP000813461">
    <property type="component" value="Unassembled WGS sequence"/>
</dbReference>
<reference evidence="2" key="1">
    <citation type="journal article" date="2021" name="Nat. Commun.">
        <title>Genetic determinants of endophytism in the Arabidopsis root mycobiome.</title>
        <authorList>
            <person name="Mesny F."/>
            <person name="Miyauchi S."/>
            <person name="Thiergart T."/>
            <person name="Pickel B."/>
            <person name="Atanasova L."/>
            <person name="Karlsson M."/>
            <person name="Huettel B."/>
            <person name="Barry K.W."/>
            <person name="Haridas S."/>
            <person name="Chen C."/>
            <person name="Bauer D."/>
            <person name="Andreopoulos W."/>
            <person name="Pangilinan J."/>
            <person name="LaButti K."/>
            <person name="Riley R."/>
            <person name="Lipzen A."/>
            <person name="Clum A."/>
            <person name="Drula E."/>
            <person name="Henrissat B."/>
            <person name="Kohler A."/>
            <person name="Grigoriev I.V."/>
            <person name="Martin F.M."/>
            <person name="Hacquard S."/>
        </authorList>
    </citation>
    <scope>NUCLEOTIDE SEQUENCE</scope>
    <source>
        <strain evidence="2">MPI-SDFR-AT-0120</strain>
    </source>
</reference>
<accession>A0A8K0W1S0</accession>
<sequence length="181" mass="21175">MSAANWWTIAYEEKIKIAGIVYLHRNENVRLGGAAMRNLSMFKKLYGDSSLASVVLDTIRRRNVEPDDGLRREQQLCSDPKMWKCIIDFGKLVDNNKDLNETAAGQELHAEVEKQKTEYERQIAALRQEMEDAMTKMNEDLKILLQAEKDDLERRLREAREHDHQLEVNREEIRQKMACEV</sequence>
<gene>
    <name evidence="2" type="ORF">FB567DRAFT_626311</name>
</gene>
<evidence type="ECO:0000256" key="1">
    <source>
        <dbReference type="SAM" id="Coils"/>
    </source>
</evidence>
<protein>
    <submittedName>
        <fullName evidence="2">Uncharacterized protein</fullName>
    </submittedName>
</protein>